<evidence type="ECO:0000256" key="1">
    <source>
        <dbReference type="SAM" id="Phobius"/>
    </source>
</evidence>
<dbReference type="Proteomes" id="UP001596545">
    <property type="component" value="Unassembled WGS sequence"/>
</dbReference>
<accession>A0ABD6ANR5</accession>
<evidence type="ECO:0000313" key="3">
    <source>
        <dbReference type="Proteomes" id="UP001596545"/>
    </source>
</evidence>
<organism evidence="2 3">
    <name type="scientific">Halorubrum rutilum</name>
    <dbReference type="NCBI Taxonomy" id="1364933"/>
    <lineage>
        <taxon>Archaea</taxon>
        <taxon>Methanobacteriati</taxon>
        <taxon>Methanobacteriota</taxon>
        <taxon>Stenosarchaea group</taxon>
        <taxon>Halobacteria</taxon>
        <taxon>Halobacteriales</taxon>
        <taxon>Haloferacaceae</taxon>
        <taxon>Halorubrum</taxon>
    </lineage>
</organism>
<reference evidence="2 3" key="1">
    <citation type="journal article" date="2019" name="Int. J. Syst. Evol. Microbiol.">
        <title>The Global Catalogue of Microorganisms (GCM) 10K type strain sequencing project: providing services to taxonomists for standard genome sequencing and annotation.</title>
        <authorList>
            <consortium name="The Broad Institute Genomics Platform"/>
            <consortium name="The Broad Institute Genome Sequencing Center for Infectious Disease"/>
            <person name="Wu L."/>
            <person name="Ma J."/>
        </authorList>
    </citation>
    <scope>NUCLEOTIDE SEQUENCE [LARGE SCALE GENOMIC DNA]</scope>
    <source>
        <strain evidence="2 3">CGMCC 1.12554</strain>
    </source>
</reference>
<keyword evidence="1" id="KW-0472">Membrane</keyword>
<evidence type="ECO:0000313" key="2">
    <source>
        <dbReference type="EMBL" id="MFC7325693.1"/>
    </source>
</evidence>
<dbReference type="EMBL" id="JBHTBL010000012">
    <property type="protein sequence ID" value="MFC7325693.1"/>
    <property type="molecule type" value="Genomic_DNA"/>
</dbReference>
<protein>
    <submittedName>
        <fullName evidence="2">Uncharacterized protein</fullName>
    </submittedName>
</protein>
<dbReference type="AlphaFoldDB" id="A0ABD6ANR5"/>
<gene>
    <name evidence="2" type="ORF">ACFQMF_14040</name>
</gene>
<feature type="transmembrane region" description="Helical" evidence="1">
    <location>
        <begin position="15"/>
        <end position="34"/>
    </location>
</feature>
<keyword evidence="1" id="KW-1133">Transmembrane helix</keyword>
<keyword evidence="3" id="KW-1185">Reference proteome</keyword>
<comment type="caution">
    <text evidence="2">The sequence shown here is derived from an EMBL/GenBank/DDBJ whole genome shotgun (WGS) entry which is preliminary data.</text>
</comment>
<keyword evidence="1" id="KW-0812">Transmembrane</keyword>
<proteinExistence type="predicted"/>
<sequence length="48" mass="4890">METLFHAGLEHPNTLWIAVSAVVAFALGVGVGAARLGLGSALRDAVDD</sequence>
<dbReference type="RefSeq" id="WP_256410008.1">
    <property type="nucleotide sequence ID" value="NZ_JANHDN010000008.1"/>
</dbReference>
<name>A0ABD6ANR5_9EURY</name>